<dbReference type="Proteomes" id="UP001139384">
    <property type="component" value="Unassembled WGS sequence"/>
</dbReference>
<protein>
    <submittedName>
        <fullName evidence="2">Uncharacterized protein</fullName>
    </submittedName>
</protein>
<sequence length="50" mass="5297">MSRVMGGEVHHGTDTIRAARTACRNSPRQGRTSASPILPHPACRIGPSSD</sequence>
<gene>
    <name evidence="2" type="ORF">L0P92_23805</name>
</gene>
<name>A0A9X1TNC1_STRM4</name>
<accession>A0A9X1TNC1</accession>
<feature type="compositionally biased region" description="Polar residues" evidence="1">
    <location>
        <begin position="23"/>
        <end position="35"/>
    </location>
</feature>
<reference evidence="2" key="1">
    <citation type="submission" date="2022-01" db="EMBL/GenBank/DDBJ databases">
        <title>Draft Genome Sequences of Seven Type Strains of the Genus Streptomyces.</title>
        <authorList>
            <person name="Aziz S."/>
            <person name="Coretto E."/>
            <person name="Chronakova A."/>
            <person name="Sproer C."/>
            <person name="Huber K."/>
            <person name="Nouioui I."/>
            <person name="Gross H."/>
        </authorList>
    </citation>
    <scope>NUCLEOTIDE SEQUENCE</scope>
    <source>
        <strain evidence="2">DSM 103493</strain>
    </source>
</reference>
<keyword evidence="3" id="KW-1185">Reference proteome</keyword>
<comment type="caution">
    <text evidence="2">The sequence shown here is derived from an EMBL/GenBank/DDBJ whole genome shotgun (WGS) entry which is preliminary data.</text>
</comment>
<evidence type="ECO:0000313" key="3">
    <source>
        <dbReference type="Proteomes" id="UP001139384"/>
    </source>
</evidence>
<organism evidence="2 3">
    <name type="scientific">Streptomyces muensis</name>
    <dbReference type="NCBI Taxonomy" id="1077944"/>
    <lineage>
        <taxon>Bacteria</taxon>
        <taxon>Bacillati</taxon>
        <taxon>Actinomycetota</taxon>
        <taxon>Actinomycetes</taxon>
        <taxon>Kitasatosporales</taxon>
        <taxon>Streptomycetaceae</taxon>
        <taxon>Streptomyces</taxon>
    </lineage>
</organism>
<proteinExistence type="predicted"/>
<dbReference type="EMBL" id="JAKEIP010000106">
    <property type="protein sequence ID" value="MCF1596574.1"/>
    <property type="molecule type" value="Genomic_DNA"/>
</dbReference>
<evidence type="ECO:0000313" key="2">
    <source>
        <dbReference type="EMBL" id="MCF1596574.1"/>
    </source>
</evidence>
<evidence type="ECO:0000256" key="1">
    <source>
        <dbReference type="SAM" id="MobiDB-lite"/>
    </source>
</evidence>
<dbReference type="RefSeq" id="WP_234764886.1">
    <property type="nucleotide sequence ID" value="NZ_JAKEIP010000106.1"/>
</dbReference>
<feature type="region of interest" description="Disordered" evidence="1">
    <location>
        <begin position="1"/>
        <end position="50"/>
    </location>
</feature>
<dbReference type="AlphaFoldDB" id="A0A9X1TNC1"/>